<keyword evidence="5" id="KW-1185">Reference proteome</keyword>
<evidence type="ECO:0000259" key="3">
    <source>
        <dbReference type="Pfam" id="PF24514"/>
    </source>
</evidence>
<proteinExistence type="predicted"/>
<dbReference type="InterPro" id="IPR041033">
    <property type="entry name" value="SpaA_PFL_dom_1"/>
</dbReference>
<protein>
    <recommendedName>
        <fullName evidence="6">Prealbumin-like fold domain-containing protein</fullName>
    </recommendedName>
</protein>
<dbReference type="InterPro" id="IPR055371">
    <property type="entry name" value="SpaA_PFL_dom_4"/>
</dbReference>
<gene>
    <name evidence="4" type="ORF">V5O49_14105</name>
</gene>
<dbReference type="Pfam" id="PF24514">
    <property type="entry name" value="SpaA_4"/>
    <property type="match status" value="1"/>
</dbReference>
<dbReference type="InterPro" id="IPR013783">
    <property type="entry name" value="Ig-like_fold"/>
</dbReference>
<dbReference type="EMBL" id="JBAGLP010000118">
    <property type="protein sequence ID" value="MEG3616260.1"/>
    <property type="molecule type" value="Genomic_DNA"/>
</dbReference>
<accession>A0ABU7Z9R3</accession>
<dbReference type="Proteomes" id="UP001310387">
    <property type="component" value="Unassembled WGS sequence"/>
</dbReference>
<name>A0ABU7Z9R3_9MICO</name>
<feature type="domain" description="SpaA-like prealbumin fold" evidence="2">
    <location>
        <begin position="388"/>
        <end position="458"/>
    </location>
</feature>
<evidence type="ECO:0000313" key="4">
    <source>
        <dbReference type="EMBL" id="MEG3616260.1"/>
    </source>
</evidence>
<evidence type="ECO:0000259" key="2">
    <source>
        <dbReference type="Pfam" id="PF17802"/>
    </source>
</evidence>
<comment type="caution">
    <text evidence="4">The sequence shown here is derived from an EMBL/GenBank/DDBJ whole genome shotgun (WGS) entry which is preliminary data.</text>
</comment>
<feature type="region of interest" description="Disordered" evidence="1">
    <location>
        <begin position="75"/>
        <end position="104"/>
    </location>
</feature>
<dbReference type="Gene3D" id="2.60.40.10">
    <property type="entry name" value="Immunoglobulins"/>
    <property type="match status" value="1"/>
</dbReference>
<organism evidence="4 5">
    <name type="scientific">Isoptericola haloaureus</name>
    <dbReference type="NCBI Taxonomy" id="1542902"/>
    <lineage>
        <taxon>Bacteria</taxon>
        <taxon>Bacillati</taxon>
        <taxon>Actinomycetota</taxon>
        <taxon>Actinomycetes</taxon>
        <taxon>Micrococcales</taxon>
        <taxon>Promicromonosporaceae</taxon>
        <taxon>Isoptericola</taxon>
    </lineage>
</organism>
<evidence type="ECO:0008006" key="6">
    <source>
        <dbReference type="Google" id="ProtNLM"/>
    </source>
</evidence>
<sequence length="554" mass="58524">MSSTTASPRRPRRRLAAVGALGLAIPLLLAQAIPATAAHDLESLPGSDFEIDLDANIKVDDAGLMDWANVDATVGVDEPTGKDDDSFAGGSKEDDVCPGTTTGSIPNNKSDLLNFGVYEEEGDPGFLHLFWTRVQEPNGTTLMDFELNQSGTDCGNGVNKERTDGDLLLEYQIDQGGKQAVVLARLWDDTAGEWGSVIDLTNVGDATGTINETAIPAGDATVNAGDPGEVPLGDLSPRTFGEASIDLGFLFDSEECLSFGSAFLKSRSSDSFTSQLKDYIAPVDVNISNCGKLAVTKVTDPTGVTDTFDFTTTGGLTPSSFTLGDGETQSYTDVFEGTYTVTEDPEAPGELDSIVCDSGDWSVADRTVTVNLEADDDITCTFTNSLYGSILVEKVDDDGAALGGAAFEADPGDYVLTEYSTGVFCVDVPYGDYTVTETTVPPDYVGQDPQDVTVNTSETCAERIAADDDPDLTFTNEQLHRVVVLVCHQADDELVVGTVTLDGVTQDTVAPSDITPLTDVDPDAEEKLCNLPGFSDLEHGEVSLTVGIPGHTTE</sequence>
<feature type="domain" description="SpaA-like prealbumin fold" evidence="3">
    <location>
        <begin position="295"/>
        <end position="385"/>
    </location>
</feature>
<evidence type="ECO:0000256" key="1">
    <source>
        <dbReference type="SAM" id="MobiDB-lite"/>
    </source>
</evidence>
<evidence type="ECO:0000313" key="5">
    <source>
        <dbReference type="Proteomes" id="UP001310387"/>
    </source>
</evidence>
<feature type="compositionally biased region" description="Basic and acidic residues" evidence="1">
    <location>
        <begin position="79"/>
        <end position="95"/>
    </location>
</feature>
<dbReference type="Pfam" id="PF17802">
    <property type="entry name" value="SpaA"/>
    <property type="match status" value="1"/>
</dbReference>
<dbReference type="RefSeq" id="WP_332902751.1">
    <property type="nucleotide sequence ID" value="NZ_JBAGLP010000118.1"/>
</dbReference>
<reference evidence="4" key="2">
    <citation type="submission" date="2024-02" db="EMBL/GenBank/DDBJ databases">
        <authorList>
            <person name="Prathaban M."/>
            <person name="Mythili R."/>
            <person name="Sharmila Devi N."/>
            <person name="Sobanaa M."/>
            <person name="Prathiviraj R."/>
            <person name="Selvin J."/>
        </authorList>
    </citation>
    <scope>NUCLEOTIDE SEQUENCE</scope>
    <source>
        <strain evidence="4">MP1014</strain>
    </source>
</reference>
<reference evidence="4" key="1">
    <citation type="journal article" date="2024" name="Antonie Van Leeuwenhoek">
        <title>Isoptericola haloaureus sp. nov., a dimorphic actinobacterium isolated from mangrove sediments of southeast India, implicating biosaline agricultural significance through nitrogen fixation and salt tolerance genes.</title>
        <authorList>
            <person name="Prathaban M."/>
            <person name="Prathiviraj R."/>
            <person name="Ravichandran M."/>
            <person name="Natarajan S.D."/>
            <person name="Sobanaa M."/>
            <person name="Hari Krishna Kumar S."/>
            <person name="Chandrasekar V."/>
            <person name="Selvin J."/>
        </authorList>
    </citation>
    <scope>NUCLEOTIDE SEQUENCE</scope>
    <source>
        <strain evidence="4">MP1014</strain>
    </source>
</reference>